<evidence type="ECO:0000259" key="4">
    <source>
        <dbReference type="PROSITE" id="PS51186"/>
    </source>
</evidence>
<feature type="region of interest" description="Disordered" evidence="3">
    <location>
        <begin position="1"/>
        <end position="24"/>
    </location>
</feature>
<feature type="compositionally biased region" description="Polar residues" evidence="3">
    <location>
        <begin position="1"/>
        <end position="19"/>
    </location>
</feature>
<evidence type="ECO:0000313" key="5">
    <source>
        <dbReference type="EMBL" id="MDA2807391.1"/>
    </source>
</evidence>
<dbReference type="GO" id="GO:0016829">
    <property type="term" value="F:lyase activity"/>
    <property type="evidence" value="ECO:0007669"/>
    <property type="project" value="UniProtKB-KW"/>
</dbReference>
<dbReference type="InterPro" id="IPR016181">
    <property type="entry name" value="Acyl_CoA_acyltransferase"/>
</dbReference>
<dbReference type="EC" id="2.3.1.-" evidence="5"/>
<keyword evidence="2 5" id="KW-0012">Acyltransferase</keyword>
<dbReference type="SUPFAM" id="SSF55729">
    <property type="entry name" value="Acyl-CoA N-acyltransferases (Nat)"/>
    <property type="match status" value="1"/>
</dbReference>
<dbReference type="InterPro" id="IPR000182">
    <property type="entry name" value="GNAT_dom"/>
</dbReference>
<dbReference type="PANTHER" id="PTHR43877">
    <property type="entry name" value="AMINOALKYLPHOSPHONATE N-ACETYLTRANSFERASE-RELATED-RELATED"/>
    <property type="match status" value="1"/>
</dbReference>
<name>A0ABT4TRU0_9ACTN</name>
<proteinExistence type="predicted"/>
<dbReference type="InterPro" id="IPR050832">
    <property type="entry name" value="Bact_Acetyltransf"/>
</dbReference>
<comment type="caution">
    <text evidence="5">The sequence shown here is derived from an EMBL/GenBank/DDBJ whole genome shotgun (WGS) entry which is preliminary data.</text>
</comment>
<feature type="domain" description="N-acetyltransferase" evidence="4">
    <location>
        <begin position="18"/>
        <end position="203"/>
    </location>
</feature>
<sequence>MTPQHDPSSSAQGDSSQRFVRSARAEDVDDIVRIQVAAWRAAYGPRLPAEVLAEMTGEEAGHRFREQWSAAIGSPPTSRHRLLVATDTEEPRGGAPEPGRVRRITVGFAALGPGQDPDLWPATDAELYALHVDPAHAGAGHGSRLLNAAVDHLVDDGFRTVHLWVAEQGDPLRTFVERSGWRPDGAHREVDAGGLLPMVRLHAAIAADTPPSAPPA</sequence>
<dbReference type="GO" id="GO:0016746">
    <property type="term" value="F:acyltransferase activity"/>
    <property type="evidence" value="ECO:0007669"/>
    <property type="project" value="UniProtKB-KW"/>
</dbReference>
<dbReference type="PANTHER" id="PTHR43877:SF1">
    <property type="entry name" value="ACETYLTRANSFERASE"/>
    <property type="match status" value="1"/>
</dbReference>
<gene>
    <name evidence="5" type="ORF">O4U47_22985</name>
</gene>
<organism evidence="5 6">
    <name type="scientific">Nocardiopsis suaedae</name>
    <dbReference type="NCBI Taxonomy" id="3018444"/>
    <lineage>
        <taxon>Bacteria</taxon>
        <taxon>Bacillati</taxon>
        <taxon>Actinomycetota</taxon>
        <taxon>Actinomycetes</taxon>
        <taxon>Streptosporangiales</taxon>
        <taxon>Nocardiopsidaceae</taxon>
        <taxon>Nocardiopsis</taxon>
    </lineage>
</organism>
<accession>A0ABT4TRU0</accession>
<evidence type="ECO:0000256" key="2">
    <source>
        <dbReference type="ARBA" id="ARBA00023315"/>
    </source>
</evidence>
<keyword evidence="5" id="KW-0456">Lyase</keyword>
<protein>
    <submittedName>
        <fullName evidence="5">GNAT family N-acetyltransferase</fullName>
        <ecNumber evidence="5">2.3.1.-</ecNumber>
    </submittedName>
</protein>
<dbReference type="CDD" id="cd04301">
    <property type="entry name" value="NAT_SF"/>
    <property type="match status" value="1"/>
</dbReference>
<dbReference type="Pfam" id="PF00583">
    <property type="entry name" value="Acetyltransf_1"/>
    <property type="match status" value="1"/>
</dbReference>
<evidence type="ECO:0000256" key="3">
    <source>
        <dbReference type="SAM" id="MobiDB-lite"/>
    </source>
</evidence>
<evidence type="ECO:0000256" key="1">
    <source>
        <dbReference type="ARBA" id="ARBA00022679"/>
    </source>
</evidence>
<dbReference type="Proteomes" id="UP001165685">
    <property type="component" value="Unassembled WGS sequence"/>
</dbReference>
<dbReference type="PROSITE" id="PS51186">
    <property type="entry name" value="GNAT"/>
    <property type="match status" value="1"/>
</dbReference>
<keyword evidence="1 5" id="KW-0808">Transferase</keyword>
<reference evidence="5" key="1">
    <citation type="submission" date="2023-01" db="EMBL/GenBank/DDBJ databases">
        <title>Draft genome sequence of Nocardiopsis sp. LSu2-4 isolated from halophytes.</title>
        <authorList>
            <person name="Duangmal K."/>
            <person name="Chantavorakit T."/>
        </authorList>
    </citation>
    <scope>NUCLEOTIDE SEQUENCE</scope>
    <source>
        <strain evidence="5">LSu2-4</strain>
    </source>
</reference>
<dbReference type="Gene3D" id="3.40.630.30">
    <property type="match status" value="1"/>
</dbReference>
<keyword evidence="6" id="KW-1185">Reference proteome</keyword>
<dbReference type="RefSeq" id="WP_270680020.1">
    <property type="nucleotide sequence ID" value="NZ_JAQFWP010000053.1"/>
</dbReference>
<dbReference type="EMBL" id="JAQFWP010000053">
    <property type="protein sequence ID" value="MDA2807391.1"/>
    <property type="molecule type" value="Genomic_DNA"/>
</dbReference>
<evidence type="ECO:0000313" key="6">
    <source>
        <dbReference type="Proteomes" id="UP001165685"/>
    </source>
</evidence>